<proteinExistence type="predicted"/>
<accession>A0A5N6VTE3</accession>
<dbReference type="Proteomes" id="UP000325433">
    <property type="component" value="Unassembled WGS sequence"/>
</dbReference>
<gene>
    <name evidence="1" type="ORF">BDV41DRAFT_323114</name>
</gene>
<evidence type="ECO:0000313" key="1">
    <source>
        <dbReference type="EMBL" id="KAE8311751.1"/>
    </source>
</evidence>
<name>A0A5N6VTE3_9EURO</name>
<keyword evidence="2" id="KW-1185">Reference proteome</keyword>
<reference evidence="2" key="1">
    <citation type="submission" date="2019-04" db="EMBL/GenBank/DDBJ databases">
        <title>Friends and foes A comparative genomics studyof 23 Aspergillus species from section Flavi.</title>
        <authorList>
            <consortium name="DOE Joint Genome Institute"/>
            <person name="Kjaerbolling I."/>
            <person name="Vesth T."/>
            <person name="Frisvad J.C."/>
            <person name="Nybo J.L."/>
            <person name="Theobald S."/>
            <person name="Kildgaard S."/>
            <person name="Isbrandt T."/>
            <person name="Kuo A."/>
            <person name="Sato A."/>
            <person name="Lyhne E.K."/>
            <person name="Kogle M.E."/>
            <person name="Wiebenga A."/>
            <person name="Kun R.S."/>
            <person name="Lubbers R.J."/>
            <person name="Makela M.R."/>
            <person name="Barry K."/>
            <person name="Chovatia M."/>
            <person name="Clum A."/>
            <person name="Daum C."/>
            <person name="Haridas S."/>
            <person name="He G."/>
            <person name="LaButti K."/>
            <person name="Lipzen A."/>
            <person name="Mondo S."/>
            <person name="Riley R."/>
            <person name="Salamov A."/>
            <person name="Simmons B.A."/>
            <person name="Magnuson J.K."/>
            <person name="Henrissat B."/>
            <person name="Mortensen U.H."/>
            <person name="Larsen T.O."/>
            <person name="Devries R.P."/>
            <person name="Grigoriev I.V."/>
            <person name="Machida M."/>
            <person name="Baker S.E."/>
            <person name="Andersen M.R."/>
        </authorList>
    </citation>
    <scope>NUCLEOTIDE SEQUENCE [LARGE SCALE GENOMIC DNA]</scope>
    <source>
        <strain evidence="2">CBS 130015</strain>
    </source>
</reference>
<protein>
    <submittedName>
        <fullName evidence="1">Uncharacterized protein</fullName>
    </submittedName>
</protein>
<evidence type="ECO:0000313" key="2">
    <source>
        <dbReference type="Proteomes" id="UP000325433"/>
    </source>
</evidence>
<dbReference type="EMBL" id="ML738340">
    <property type="protein sequence ID" value="KAE8311751.1"/>
    <property type="molecule type" value="Genomic_DNA"/>
</dbReference>
<organism evidence="1 2">
    <name type="scientific">Aspergillus transmontanensis</name>
    <dbReference type="NCBI Taxonomy" id="1034304"/>
    <lineage>
        <taxon>Eukaryota</taxon>
        <taxon>Fungi</taxon>
        <taxon>Dikarya</taxon>
        <taxon>Ascomycota</taxon>
        <taxon>Pezizomycotina</taxon>
        <taxon>Eurotiomycetes</taxon>
        <taxon>Eurotiomycetidae</taxon>
        <taxon>Eurotiales</taxon>
        <taxon>Aspergillaceae</taxon>
        <taxon>Aspergillus</taxon>
        <taxon>Aspergillus subgen. Circumdati</taxon>
    </lineage>
</organism>
<dbReference type="AlphaFoldDB" id="A0A5N6VTE3"/>
<sequence length="155" mass="17360">MQGRIGAWLPIRLPQWPNHSLGAPVHAQQNSVSDPLHFLLRVSGRSTDFPKRCILHQRWVELRSSSGAPHSASLINRVCACPLWIMGRLHANVAFSRISRDPSRKFRLCTQTVPWISQVAGFFDASIRPGYRQGKEDGAVTNYPEAPGLSLLRLI</sequence>